<feature type="domain" description="ATPase F1/V1/A1 complex alpha/beta subunit N-terminal" evidence="12">
    <location>
        <begin position="7"/>
        <end position="73"/>
    </location>
</feature>
<keyword evidence="4" id="KW-0547">Nucleotide-binding</keyword>
<evidence type="ECO:0000313" key="13">
    <source>
        <dbReference type="EMBL" id="KKQ47864.1"/>
    </source>
</evidence>
<dbReference type="CDD" id="cd18115">
    <property type="entry name" value="ATP-synt_F1_beta_N"/>
    <property type="match status" value="1"/>
</dbReference>
<protein>
    <submittedName>
        <fullName evidence="13">ATP synthase subunit beta</fullName>
    </submittedName>
</protein>
<gene>
    <name evidence="13" type="ORF">US65_C0002G0001</name>
</gene>
<organism evidence="13 14">
    <name type="scientific">Candidatus Yanofskybacteria bacterium GW2011_GWC2_37_9</name>
    <dbReference type="NCBI Taxonomy" id="1619028"/>
    <lineage>
        <taxon>Bacteria</taxon>
        <taxon>Candidatus Yanofskyibacteriota</taxon>
    </lineage>
</organism>
<dbReference type="Gene3D" id="2.40.10.170">
    <property type="match status" value="1"/>
</dbReference>
<dbReference type="PANTHER" id="PTHR15184:SF71">
    <property type="entry name" value="ATP SYNTHASE SUBUNIT BETA, MITOCHONDRIAL"/>
    <property type="match status" value="1"/>
</dbReference>
<dbReference type="AlphaFoldDB" id="A0A0G0KFA8"/>
<evidence type="ECO:0000256" key="5">
    <source>
        <dbReference type="ARBA" id="ARBA00022840"/>
    </source>
</evidence>
<evidence type="ECO:0000256" key="2">
    <source>
        <dbReference type="ARBA" id="ARBA00008936"/>
    </source>
</evidence>
<dbReference type="InterPro" id="IPR027417">
    <property type="entry name" value="P-loop_NTPase"/>
</dbReference>
<keyword evidence="9" id="KW-0139">CF(1)</keyword>
<evidence type="ECO:0000259" key="11">
    <source>
        <dbReference type="Pfam" id="PF00006"/>
    </source>
</evidence>
<dbReference type="Proteomes" id="UP000034430">
    <property type="component" value="Unassembled WGS sequence"/>
</dbReference>
<comment type="subcellular location">
    <subcellularLocation>
        <location evidence="1">Membrane</location>
    </subcellularLocation>
</comment>
<evidence type="ECO:0000256" key="8">
    <source>
        <dbReference type="ARBA" id="ARBA00023136"/>
    </source>
</evidence>
<evidence type="ECO:0000256" key="1">
    <source>
        <dbReference type="ARBA" id="ARBA00004370"/>
    </source>
</evidence>
<sequence>MQKVGTIKRIIGPVVDINFVDSLPDIYTALEVMNGSKKLVLEIEQHLGGGVVRAVAIDTTDGLSRGMEVVNTGAPISVPVGSVTLGRIFNVLGETIDDLPVEALAKTGGKRLPIHRKAPEYVAQAIKVEILETGIKVIDLICPVLKGGKVGLFGGAGVGKTIVIQELIHNIASKHGGYSVFAG</sequence>
<dbReference type="Gene3D" id="3.40.50.300">
    <property type="entry name" value="P-loop containing nucleotide triphosphate hydrolases"/>
    <property type="match status" value="1"/>
</dbReference>
<dbReference type="GO" id="GO:0046933">
    <property type="term" value="F:proton-transporting ATP synthase activity, rotational mechanism"/>
    <property type="evidence" value="ECO:0007669"/>
    <property type="project" value="TreeGrafter"/>
</dbReference>
<name>A0A0G0KFA8_9BACT</name>
<proteinExistence type="inferred from homology"/>
<keyword evidence="3" id="KW-0813">Transport</keyword>
<dbReference type="GO" id="GO:0045259">
    <property type="term" value="C:proton-transporting ATP synthase complex"/>
    <property type="evidence" value="ECO:0007669"/>
    <property type="project" value="UniProtKB-KW"/>
</dbReference>
<evidence type="ECO:0000256" key="9">
    <source>
        <dbReference type="ARBA" id="ARBA00023196"/>
    </source>
</evidence>
<feature type="domain" description="ATPase F1/V1/A1 complex alpha/beta subunit nucleotide-binding" evidence="11">
    <location>
        <begin position="134"/>
        <end position="182"/>
    </location>
</feature>
<evidence type="ECO:0000256" key="3">
    <source>
        <dbReference type="ARBA" id="ARBA00022448"/>
    </source>
</evidence>
<evidence type="ECO:0000256" key="10">
    <source>
        <dbReference type="ARBA" id="ARBA00023310"/>
    </source>
</evidence>
<dbReference type="EMBL" id="LBTU01000002">
    <property type="protein sequence ID" value="KKQ47864.1"/>
    <property type="molecule type" value="Genomic_DNA"/>
</dbReference>
<dbReference type="GO" id="GO:0005524">
    <property type="term" value="F:ATP binding"/>
    <property type="evidence" value="ECO:0007669"/>
    <property type="project" value="UniProtKB-KW"/>
</dbReference>
<feature type="non-terminal residue" evidence="13">
    <location>
        <position position="183"/>
    </location>
</feature>
<keyword evidence="8" id="KW-0472">Membrane</keyword>
<dbReference type="InterPro" id="IPR036121">
    <property type="entry name" value="ATPase_F1/V1/A1_a/bsu_N_sf"/>
</dbReference>
<evidence type="ECO:0000256" key="4">
    <source>
        <dbReference type="ARBA" id="ARBA00022741"/>
    </source>
</evidence>
<dbReference type="InterPro" id="IPR000194">
    <property type="entry name" value="ATPase_F1/V1/A1_a/bsu_nucl-bd"/>
</dbReference>
<keyword evidence="5" id="KW-0067">ATP-binding</keyword>
<accession>A0A0G0KFA8</accession>
<dbReference type="PANTHER" id="PTHR15184">
    <property type="entry name" value="ATP SYNTHASE"/>
    <property type="match status" value="1"/>
</dbReference>
<reference evidence="13 14" key="1">
    <citation type="journal article" date="2015" name="Nature">
        <title>rRNA introns, odd ribosomes, and small enigmatic genomes across a large radiation of phyla.</title>
        <authorList>
            <person name="Brown C.T."/>
            <person name="Hug L.A."/>
            <person name="Thomas B.C."/>
            <person name="Sharon I."/>
            <person name="Castelle C.J."/>
            <person name="Singh A."/>
            <person name="Wilkins M.J."/>
            <person name="Williams K.H."/>
            <person name="Banfield J.F."/>
        </authorList>
    </citation>
    <scope>NUCLEOTIDE SEQUENCE [LARGE SCALE GENOMIC DNA]</scope>
</reference>
<keyword evidence="7" id="KW-0406">Ion transport</keyword>
<evidence type="ECO:0000313" key="14">
    <source>
        <dbReference type="Proteomes" id="UP000034430"/>
    </source>
</evidence>
<dbReference type="SUPFAM" id="SSF52540">
    <property type="entry name" value="P-loop containing nucleoside triphosphate hydrolases"/>
    <property type="match status" value="1"/>
</dbReference>
<dbReference type="Pfam" id="PF00006">
    <property type="entry name" value="ATP-synt_ab"/>
    <property type="match status" value="1"/>
</dbReference>
<dbReference type="Pfam" id="PF02874">
    <property type="entry name" value="ATP-synt_ab_N"/>
    <property type="match status" value="1"/>
</dbReference>
<evidence type="ECO:0000256" key="7">
    <source>
        <dbReference type="ARBA" id="ARBA00023065"/>
    </source>
</evidence>
<dbReference type="InterPro" id="IPR004100">
    <property type="entry name" value="ATPase_F1/V1/A1_a/bsu_N"/>
</dbReference>
<dbReference type="SUPFAM" id="SSF50615">
    <property type="entry name" value="N-terminal domain of alpha and beta subunits of F1 ATP synthase"/>
    <property type="match status" value="1"/>
</dbReference>
<evidence type="ECO:0000256" key="6">
    <source>
        <dbReference type="ARBA" id="ARBA00022967"/>
    </source>
</evidence>
<comment type="similarity">
    <text evidence="2">Belongs to the ATPase alpha/beta chains family.</text>
</comment>
<keyword evidence="6" id="KW-1278">Translocase</keyword>
<keyword evidence="10" id="KW-0066">ATP synthesis</keyword>
<dbReference type="InterPro" id="IPR050053">
    <property type="entry name" value="ATPase_alpha/beta_chains"/>
</dbReference>
<comment type="caution">
    <text evidence="13">The sequence shown here is derived from an EMBL/GenBank/DDBJ whole genome shotgun (WGS) entry which is preliminary data.</text>
</comment>
<evidence type="ECO:0000259" key="12">
    <source>
        <dbReference type="Pfam" id="PF02874"/>
    </source>
</evidence>